<reference evidence="2" key="1">
    <citation type="submission" date="2018-05" db="EMBL/GenBank/DDBJ databases">
        <authorList>
            <person name="Lanie J.A."/>
            <person name="Ng W.-L."/>
            <person name="Kazmierczak K.M."/>
            <person name="Andrzejewski T.M."/>
            <person name="Davidsen T.M."/>
            <person name="Wayne K.J."/>
            <person name="Tettelin H."/>
            <person name="Glass J.I."/>
            <person name="Rusch D."/>
            <person name="Podicherti R."/>
            <person name="Tsui H.-C.T."/>
            <person name="Winkler M.E."/>
        </authorList>
    </citation>
    <scope>NUCLEOTIDE SEQUENCE</scope>
</reference>
<dbReference type="InterPro" id="IPR013735">
    <property type="entry name" value="TF_NusA_N"/>
</dbReference>
<proteinExistence type="predicted"/>
<name>A0A383AV00_9ZZZZ</name>
<protein>
    <recommendedName>
        <fullName evidence="1">Transcription factor NusA N-terminal domain-containing protein</fullName>
    </recommendedName>
</protein>
<accession>A0A383AV00</accession>
<feature type="non-terminal residue" evidence="2">
    <location>
        <position position="96"/>
    </location>
</feature>
<gene>
    <name evidence="2" type="ORF">METZ01_LOCUS464194</name>
</gene>
<dbReference type="Gene3D" id="3.30.1480.10">
    <property type="entry name" value="NusA, N-terminal domain"/>
    <property type="match status" value="1"/>
</dbReference>
<dbReference type="Pfam" id="PF08529">
    <property type="entry name" value="NusA_N"/>
    <property type="match status" value="1"/>
</dbReference>
<feature type="domain" description="Transcription factor NusA N-terminal" evidence="1">
    <location>
        <begin position="13"/>
        <end position="95"/>
    </location>
</feature>
<dbReference type="AlphaFoldDB" id="A0A383AV00"/>
<dbReference type="GO" id="GO:0031554">
    <property type="term" value="P:regulation of termination of DNA-templated transcription"/>
    <property type="evidence" value="ECO:0007669"/>
    <property type="project" value="InterPro"/>
</dbReference>
<sequence length="96" mass="10364">MARESDEGSARLLAIRQLAAEKNLTREVVFSAVESAIASSYITGRSEGESGPSVQVTLDPANGAINAYYEKTIVPEVVDENLEMALDEAQQYKNDA</sequence>
<dbReference type="SUPFAM" id="SSF69705">
    <property type="entry name" value="Transcription factor NusA, N-terminal domain"/>
    <property type="match status" value="1"/>
</dbReference>
<organism evidence="2">
    <name type="scientific">marine metagenome</name>
    <dbReference type="NCBI Taxonomy" id="408172"/>
    <lineage>
        <taxon>unclassified sequences</taxon>
        <taxon>metagenomes</taxon>
        <taxon>ecological metagenomes</taxon>
    </lineage>
</organism>
<dbReference type="InterPro" id="IPR036555">
    <property type="entry name" value="NusA_N_sf"/>
</dbReference>
<dbReference type="EMBL" id="UINC01194978">
    <property type="protein sequence ID" value="SVE11340.1"/>
    <property type="molecule type" value="Genomic_DNA"/>
</dbReference>
<dbReference type="GO" id="GO:0003700">
    <property type="term" value="F:DNA-binding transcription factor activity"/>
    <property type="evidence" value="ECO:0007669"/>
    <property type="project" value="InterPro"/>
</dbReference>
<evidence type="ECO:0000313" key="2">
    <source>
        <dbReference type="EMBL" id="SVE11340.1"/>
    </source>
</evidence>
<evidence type="ECO:0000259" key="1">
    <source>
        <dbReference type="Pfam" id="PF08529"/>
    </source>
</evidence>